<evidence type="ECO:0000313" key="13">
    <source>
        <dbReference type="Proteomes" id="UP000051845"/>
    </source>
</evidence>
<keyword evidence="3" id="KW-0808">Transferase</keyword>
<reference evidence="12 13" key="1">
    <citation type="journal article" date="2015" name="Genome Announc.">
        <title>Expanding the biotechnology potential of lactobacilli through comparative genomics of 213 strains and associated genera.</title>
        <authorList>
            <person name="Sun Z."/>
            <person name="Harris H.M."/>
            <person name="McCann A."/>
            <person name="Guo C."/>
            <person name="Argimon S."/>
            <person name="Zhang W."/>
            <person name="Yang X."/>
            <person name="Jeffery I.B."/>
            <person name="Cooney J.C."/>
            <person name="Kagawa T.F."/>
            <person name="Liu W."/>
            <person name="Song Y."/>
            <person name="Salvetti E."/>
            <person name="Wrobel A."/>
            <person name="Rasinkangas P."/>
            <person name="Parkhill J."/>
            <person name="Rea M.C."/>
            <person name="O'Sullivan O."/>
            <person name="Ritari J."/>
            <person name="Douillard F.P."/>
            <person name="Paul Ross R."/>
            <person name="Yang R."/>
            <person name="Briner A.E."/>
            <person name="Felis G.E."/>
            <person name="de Vos W.M."/>
            <person name="Barrangou R."/>
            <person name="Klaenhammer T.R."/>
            <person name="Caufield P.W."/>
            <person name="Cui Y."/>
            <person name="Zhang H."/>
            <person name="O'Toole P.W."/>
        </authorList>
    </citation>
    <scope>NUCLEOTIDE SEQUENCE [LARGE SCALE GENOMIC DNA]</scope>
    <source>
        <strain evidence="12 13">DSM 20515</strain>
    </source>
</reference>
<keyword evidence="2" id="KW-0444">Lipid biosynthesis</keyword>
<dbReference type="InterPro" id="IPR006204">
    <property type="entry name" value="GHMP_kinase_N_dom"/>
</dbReference>
<evidence type="ECO:0000256" key="2">
    <source>
        <dbReference type="ARBA" id="ARBA00022516"/>
    </source>
</evidence>
<dbReference type="NCBIfam" id="TIGR00549">
    <property type="entry name" value="mevalon_kin"/>
    <property type="match status" value="1"/>
</dbReference>
<keyword evidence="8" id="KW-0443">Lipid metabolism</keyword>
<dbReference type="GO" id="GO:0005524">
    <property type="term" value="F:ATP binding"/>
    <property type="evidence" value="ECO:0007669"/>
    <property type="project" value="UniProtKB-KW"/>
</dbReference>
<comment type="caution">
    <text evidence="12">The sequence shown here is derived from an EMBL/GenBank/DDBJ whole genome shotgun (WGS) entry which is preliminary data.</text>
</comment>
<dbReference type="RefSeq" id="WP_054758480.1">
    <property type="nucleotide sequence ID" value="NZ_AYYR01000013.1"/>
</dbReference>
<evidence type="ECO:0000259" key="10">
    <source>
        <dbReference type="Pfam" id="PF00288"/>
    </source>
</evidence>
<evidence type="ECO:0000256" key="3">
    <source>
        <dbReference type="ARBA" id="ARBA00022679"/>
    </source>
</evidence>
<dbReference type="Pfam" id="PF00288">
    <property type="entry name" value="GHMP_kinases_N"/>
    <property type="match status" value="1"/>
</dbReference>
<sequence>MKNSLIFKLKGVVTLPISATGTSHAKIILIGEHSVVYHQPAIALPLPAVKTTVTITERSGNQQWLISRYFSGNRSDAPIQLNGINHLLDVLLTRFNHSQAGFTLEIRSQLPAERGMGSSAATAVAIIRALYDYFKLPLTHEQLLLDADISEHIIHGNPSGLDVATASASAPVWFVTGDTPTSLPFHLDGYMIIADSGIYGQTGSAVANVAKTLSHHPRRGKHLIEELGELTKDAKDALGHNAIQKLGTILDAAQVQLKALGVSHPTLDKLIRIAKANGALGAKLTGGGMGGCMICLVENVNVAKRVKQALIDAGAAATWVQPLLSEELADETDNVTR</sequence>
<dbReference type="InterPro" id="IPR006205">
    <property type="entry name" value="Mev_gal_kin"/>
</dbReference>
<dbReference type="GO" id="GO:0004496">
    <property type="term" value="F:mevalonate kinase activity"/>
    <property type="evidence" value="ECO:0007669"/>
    <property type="project" value="InterPro"/>
</dbReference>
<dbReference type="UniPathway" id="UPA00057">
    <property type="reaction ID" value="UER00098"/>
</dbReference>
<dbReference type="InterPro" id="IPR014721">
    <property type="entry name" value="Ribsml_uS5_D2-typ_fold_subgr"/>
</dbReference>
<dbReference type="PANTHER" id="PTHR43290:SF2">
    <property type="entry name" value="MEVALONATE KINASE"/>
    <property type="match status" value="1"/>
</dbReference>
<keyword evidence="1" id="KW-0963">Cytoplasm</keyword>
<evidence type="ECO:0000256" key="6">
    <source>
        <dbReference type="ARBA" id="ARBA00022840"/>
    </source>
</evidence>
<keyword evidence="5 12" id="KW-0418">Kinase</keyword>
<dbReference type="GO" id="GO:0019287">
    <property type="term" value="P:isopentenyl diphosphate biosynthetic process, mevalonate pathway"/>
    <property type="evidence" value="ECO:0007669"/>
    <property type="project" value="UniProtKB-UniPathway"/>
</dbReference>
<dbReference type="InterPro" id="IPR036554">
    <property type="entry name" value="GHMP_kinase_C_sf"/>
</dbReference>
<dbReference type="InterPro" id="IPR013750">
    <property type="entry name" value="GHMP_kinase_C_dom"/>
</dbReference>
<organism evidence="12 13">
    <name type="scientific">Secundilactobacillus collinoides DSM 20515 = JCM 1123</name>
    <dbReference type="NCBI Taxonomy" id="1423733"/>
    <lineage>
        <taxon>Bacteria</taxon>
        <taxon>Bacillati</taxon>
        <taxon>Bacillota</taxon>
        <taxon>Bacilli</taxon>
        <taxon>Lactobacillales</taxon>
        <taxon>Lactobacillaceae</taxon>
        <taxon>Secundilactobacillus</taxon>
    </lineage>
</organism>
<name>A0A0R2BMD9_SECCO</name>
<keyword evidence="4" id="KW-0547">Nucleotide-binding</keyword>
<dbReference type="Gene3D" id="3.30.230.10">
    <property type="match status" value="1"/>
</dbReference>
<dbReference type="InterPro" id="IPR020568">
    <property type="entry name" value="Ribosomal_Su5_D2-typ_SF"/>
</dbReference>
<evidence type="ECO:0000256" key="8">
    <source>
        <dbReference type="ARBA" id="ARBA00023098"/>
    </source>
</evidence>
<dbReference type="PANTHER" id="PTHR43290">
    <property type="entry name" value="MEVALONATE KINASE"/>
    <property type="match status" value="1"/>
</dbReference>
<proteinExistence type="predicted"/>
<dbReference type="EMBL" id="AYYR01000013">
    <property type="protein sequence ID" value="KRM77321.1"/>
    <property type="molecule type" value="Genomic_DNA"/>
</dbReference>
<keyword evidence="7" id="KW-0460">Magnesium</keyword>
<dbReference type="Gene3D" id="3.30.70.890">
    <property type="entry name" value="GHMP kinase, C-terminal domain"/>
    <property type="match status" value="1"/>
</dbReference>
<dbReference type="STRING" id="33960.TY91_07965"/>
<evidence type="ECO:0000256" key="1">
    <source>
        <dbReference type="ARBA" id="ARBA00022490"/>
    </source>
</evidence>
<dbReference type="Pfam" id="PF08544">
    <property type="entry name" value="GHMP_kinases_C"/>
    <property type="match status" value="1"/>
</dbReference>
<evidence type="ECO:0000259" key="11">
    <source>
        <dbReference type="Pfam" id="PF08544"/>
    </source>
</evidence>
<evidence type="ECO:0000313" key="12">
    <source>
        <dbReference type="EMBL" id="KRM77321.1"/>
    </source>
</evidence>
<evidence type="ECO:0000256" key="4">
    <source>
        <dbReference type="ARBA" id="ARBA00022741"/>
    </source>
</evidence>
<feature type="domain" description="GHMP kinase N-terminal" evidence="10">
    <location>
        <begin position="89"/>
        <end position="166"/>
    </location>
</feature>
<keyword evidence="6" id="KW-0067">ATP-binding</keyword>
<evidence type="ECO:0000256" key="5">
    <source>
        <dbReference type="ARBA" id="ARBA00022777"/>
    </source>
</evidence>
<dbReference type="GO" id="GO:0005829">
    <property type="term" value="C:cytosol"/>
    <property type="evidence" value="ECO:0007669"/>
    <property type="project" value="TreeGrafter"/>
</dbReference>
<accession>A0A0R2BMD9</accession>
<dbReference type="SUPFAM" id="SSF54211">
    <property type="entry name" value="Ribosomal protein S5 domain 2-like"/>
    <property type="match status" value="1"/>
</dbReference>
<protein>
    <submittedName>
        <fullName evidence="12">Mevalonate kinase</fullName>
    </submittedName>
</protein>
<evidence type="ECO:0000256" key="7">
    <source>
        <dbReference type="ARBA" id="ARBA00022842"/>
    </source>
</evidence>
<comment type="pathway">
    <text evidence="9">Isoprenoid biosynthesis; isopentenyl diphosphate biosynthesis via mevalonate pathway; isopentenyl diphosphate from (R)-mevalonate: step 1/3.</text>
</comment>
<feature type="domain" description="GHMP kinase C-terminal" evidence="11">
    <location>
        <begin position="236"/>
        <end position="314"/>
    </location>
</feature>
<evidence type="ECO:0000256" key="9">
    <source>
        <dbReference type="ARBA" id="ARBA00029438"/>
    </source>
</evidence>
<dbReference type="Proteomes" id="UP000051845">
    <property type="component" value="Unassembled WGS sequence"/>
</dbReference>
<dbReference type="AlphaFoldDB" id="A0A0R2BMD9"/>
<gene>
    <name evidence="12" type="ORF">FC82_GL000567</name>
</gene>
<dbReference type="PRINTS" id="PR00959">
    <property type="entry name" value="MEVGALKINASE"/>
</dbReference>
<dbReference type="PATRIC" id="fig|1423733.4.peg.588"/>
<dbReference type="SUPFAM" id="SSF55060">
    <property type="entry name" value="GHMP Kinase, C-terminal domain"/>
    <property type="match status" value="1"/>
</dbReference>